<proteinExistence type="predicted"/>
<dbReference type="Proteomes" id="UP001152321">
    <property type="component" value="Unassembled WGS sequence"/>
</dbReference>
<dbReference type="InterPro" id="IPR036388">
    <property type="entry name" value="WH-like_DNA-bd_sf"/>
</dbReference>
<dbReference type="PROSITE" id="PS00622">
    <property type="entry name" value="HTH_LUXR_1"/>
    <property type="match status" value="1"/>
</dbReference>
<dbReference type="PROSITE" id="PS50043">
    <property type="entry name" value="HTH_LUXR_2"/>
    <property type="match status" value="1"/>
</dbReference>
<keyword evidence="3" id="KW-0804">Transcription</keyword>
<dbReference type="PANTHER" id="PTHR44688:SF16">
    <property type="entry name" value="DNA-BINDING TRANSCRIPTIONAL ACTIVATOR DEVR_DOSR"/>
    <property type="match status" value="1"/>
</dbReference>
<reference evidence="6" key="1">
    <citation type="submission" date="2022-08" db="EMBL/GenBank/DDBJ databases">
        <title>Novel Bdellovibrio Species Isolated from Svalbard: Designation Bdellovibrio svalbardensis.</title>
        <authorList>
            <person name="Mitchell R.J."/>
            <person name="Choi S.Y."/>
        </authorList>
    </citation>
    <scope>NUCLEOTIDE SEQUENCE</scope>
    <source>
        <strain evidence="6">PAP01</strain>
    </source>
</reference>
<dbReference type="PRINTS" id="PR00038">
    <property type="entry name" value="HTHLUXR"/>
</dbReference>
<protein>
    <submittedName>
        <fullName evidence="6">LuxR C-terminal-related transcriptional regulator</fullName>
    </submittedName>
</protein>
<dbReference type="PANTHER" id="PTHR44688">
    <property type="entry name" value="DNA-BINDING TRANSCRIPTIONAL ACTIVATOR DEVR_DOSR"/>
    <property type="match status" value="1"/>
</dbReference>
<keyword evidence="7" id="KW-1185">Reference proteome</keyword>
<dbReference type="InterPro" id="IPR016032">
    <property type="entry name" value="Sig_transdc_resp-reg_C-effctor"/>
</dbReference>
<feature type="domain" description="HTH luxR-type" evidence="5">
    <location>
        <begin position="101"/>
        <end position="166"/>
    </location>
</feature>
<dbReference type="Pfam" id="PF00196">
    <property type="entry name" value="GerE"/>
    <property type="match status" value="1"/>
</dbReference>
<sequence length="171" mass="19253">MEELSKVGVCIKDQEQRVLYQNNLSLQICGEQSGQICGKVCKKLYGEMKECSAISQGMKLFKSTEIDGSKVDAVIVNDGERISTFFYPLNEEQDQALKQEAYFAERGLTKSEIRIMQMVMQGMINSEIAEKLFISKATLKTHLNNAYKKLPPSMRPSQLRSLEAGSKTSVR</sequence>
<dbReference type="SMART" id="SM00421">
    <property type="entry name" value="HTH_LUXR"/>
    <property type="match status" value="1"/>
</dbReference>
<dbReference type="SUPFAM" id="SSF46894">
    <property type="entry name" value="C-terminal effector domain of the bipartite response regulators"/>
    <property type="match status" value="1"/>
</dbReference>
<feature type="region of interest" description="Disordered" evidence="4">
    <location>
        <begin position="147"/>
        <end position="171"/>
    </location>
</feature>
<evidence type="ECO:0000256" key="1">
    <source>
        <dbReference type="ARBA" id="ARBA00023015"/>
    </source>
</evidence>
<dbReference type="RefSeq" id="WP_277577876.1">
    <property type="nucleotide sequence ID" value="NZ_JANRMI010000002.1"/>
</dbReference>
<evidence type="ECO:0000313" key="7">
    <source>
        <dbReference type="Proteomes" id="UP001152321"/>
    </source>
</evidence>
<name>A0ABT6DHR2_9BACT</name>
<keyword evidence="1" id="KW-0805">Transcription regulation</keyword>
<dbReference type="EMBL" id="JANRMI010000002">
    <property type="protein sequence ID" value="MDG0816397.1"/>
    <property type="molecule type" value="Genomic_DNA"/>
</dbReference>
<gene>
    <name evidence="6" type="ORF">NWE73_08485</name>
</gene>
<dbReference type="Gene3D" id="1.10.10.10">
    <property type="entry name" value="Winged helix-like DNA-binding domain superfamily/Winged helix DNA-binding domain"/>
    <property type="match status" value="1"/>
</dbReference>
<evidence type="ECO:0000256" key="2">
    <source>
        <dbReference type="ARBA" id="ARBA00023125"/>
    </source>
</evidence>
<feature type="compositionally biased region" description="Polar residues" evidence="4">
    <location>
        <begin position="155"/>
        <end position="171"/>
    </location>
</feature>
<evidence type="ECO:0000256" key="3">
    <source>
        <dbReference type="ARBA" id="ARBA00023163"/>
    </source>
</evidence>
<organism evidence="6 7">
    <name type="scientific">Bdellovibrio svalbardensis</name>
    <dbReference type="NCBI Taxonomy" id="2972972"/>
    <lineage>
        <taxon>Bacteria</taxon>
        <taxon>Pseudomonadati</taxon>
        <taxon>Bdellovibrionota</taxon>
        <taxon>Bdellovibrionia</taxon>
        <taxon>Bdellovibrionales</taxon>
        <taxon>Pseudobdellovibrionaceae</taxon>
        <taxon>Bdellovibrio</taxon>
    </lineage>
</organism>
<evidence type="ECO:0000313" key="6">
    <source>
        <dbReference type="EMBL" id="MDG0816397.1"/>
    </source>
</evidence>
<dbReference type="CDD" id="cd06170">
    <property type="entry name" value="LuxR_C_like"/>
    <property type="match status" value="1"/>
</dbReference>
<evidence type="ECO:0000256" key="4">
    <source>
        <dbReference type="SAM" id="MobiDB-lite"/>
    </source>
</evidence>
<comment type="caution">
    <text evidence="6">The sequence shown here is derived from an EMBL/GenBank/DDBJ whole genome shotgun (WGS) entry which is preliminary data.</text>
</comment>
<dbReference type="InterPro" id="IPR000792">
    <property type="entry name" value="Tscrpt_reg_LuxR_C"/>
</dbReference>
<evidence type="ECO:0000259" key="5">
    <source>
        <dbReference type="PROSITE" id="PS50043"/>
    </source>
</evidence>
<keyword evidence="2" id="KW-0238">DNA-binding</keyword>
<accession>A0ABT6DHR2</accession>